<sequence length="108" mass="12310">MIEYQGYFGRIEFDDSADIFHGEVLGIRDVITFEGRSVEELKQAFRDSVDDYIEFCTERGEEPEKPFSGKFLLRLGPDLHRRVSAQAEASGKSLNAWISERLEESSAS</sequence>
<reference evidence="1 2" key="1">
    <citation type="submission" date="2019-02" db="EMBL/GenBank/DDBJ databases">
        <title>Deep-cultivation of Planctomycetes and their phenomic and genomic characterization uncovers novel biology.</title>
        <authorList>
            <person name="Wiegand S."/>
            <person name="Jogler M."/>
            <person name="Boedeker C."/>
            <person name="Pinto D."/>
            <person name="Vollmers J."/>
            <person name="Rivas-Marin E."/>
            <person name="Kohn T."/>
            <person name="Peeters S.H."/>
            <person name="Heuer A."/>
            <person name="Rast P."/>
            <person name="Oberbeckmann S."/>
            <person name="Bunk B."/>
            <person name="Jeske O."/>
            <person name="Meyerdierks A."/>
            <person name="Storesund J.E."/>
            <person name="Kallscheuer N."/>
            <person name="Luecker S."/>
            <person name="Lage O.M."/>
            <person name="Pohl T."/>
            <person name="Merkel B.J."/>
            <person name="Hornburger P."/>
            <person name="Mueller R.-W."/>
            <person name="Bruemmer F."/>
            <person name="Labrenz M."/>
            <person name="Spormann A.M."/>
            <person name="Op den Camp H."/>
            <person name="Overmann J."/>
            <person name="Amann R."/>
            <person name="Jetten M.S.M."/>
            <person name="Mascher T."/>
            <person name="Medema M.H."/>
            <person name="Devos D.P."/>
            <person name="Kaster A.-K."/>
            <person name="Ovreas L."/>
            <person name="Rohde M."/>
            <person name="Galperin M.Y."/>
            <person name="Jogler C."/>
        </authorList>
    </citation>
    <scope>NUCLEOTIDE SEQUENCE [LARGE SCALE GENOMIC DNA]</scope>
    <source>
        <strain evidence="1 2">Pan189</strain>
    </source>
</reference>
<evidence type="ECO:0000313" key="1">
    <source>
        <dbReference type="EMBL" id="QDT39932.1"/>
    </source>
</evidence>
<dbReference type="GO" id="GO:0006355">
    <property type="term" value="P:regulation of DNA-templated transcription"/>
    <property type="evidence" value="ECO:0007669"/>
    <property type="project" value="InterPro"/>
</dbReference>
<dbReference type="InterPro" id="IPR008651">
    <property type="entry name" value="Uncharacterised_HicB"/>
</dbReference>
<dbReference type="OrthoDB" id="5297106at2"/>
<dbReference type="RefSeq" id="WP_145366038.1">
    <property type="nucleotide sequence ID" value="NZ_CP036268.1"/>
</dbReference>
<keyword evidence="2" id="KW-1185">Reference proteome</keyword>
<dbReference type="InterPro" id="IPR035069">
    <property type="entry name" value="TTHA1013/TTHA0281-like"/>
</dbReference>
<dbReference type="AlphaFoldDB" id="A0A517R7U9"/>
<dbReference type="SUPFAM" id="SSF47598">
    <property type="entry name" value="Ribbon-helix-helix"/>
    <property type="match status" value="1"/>
</dbReference>
<proteinExistence type="predicted"/>
<dbReference type="Proteomes" id="UP000317318">
    <property type="component" value="Chromosome"/>
</dbReference>
<protein>
    <submittedName>
        <fullName evidence="1">HicB family protein</fullName>
    </submittedName>
</protein>
<dbReference type="Pfam" id="PF05534">
    <property type="entry name" value="HicB"/>
    <property type="match status" value="1"/>
</dbReference>
<dbReference type="InterPro" id="IPR013321">
    <property type="entry name" value="Arc_rbn_hlx_hlx"/>
</dbReference>
<dbReference type="SUPFAM" id="SSF143100">
    <property type="entry name" value="TTHA1013/TTHA0281-like"/>
    <property type="match status" value="1"/>
</dbReference>
<organism evidence="1 2">
    <name type="scientific">Stratiformator vulcanicus</name>
    <dbReference type="NCBI Taxonomy" id="2527980"/>
    <lineage>
        <taxon>Bacteria</taxon>
        <taxon>Pseudomonadati</taxon>
        <taxon>Planctomycetota</taxon>
        <taxon>Planctomycetia</taxon>
        <taxon>Planctomycetales</taxon>
        <taxon>Planctomycetaceae</taxon>
        <taxon>Stratiformator</taxon>
    </lineage>
</organism>
<evidence type="ECO:0000313" key="2">
    <source>
        <dbReference type="Proteomes" id="UP000317318"/>
    </source>
</evidence>
<gene>
    <name evidence="1" type="ORF">Pan189_43440</name>
</gene>
<accession>A0A517R7U9</accession>
<dbReference type="EMBL" id="CP036268">
    <property type="protein sequence ID" value="QDT39932.1"/>
    <property type="molecule type" value="Genomic_DNA"/>
</dbReference>
<dbReference type="InterPro" id="IPR010985">
    <property type="entry name" value="Ribbon_hlx_hlx"/>
</dbReference>
<name>A0A517R7U9_9PLAN</name>
<dbReference type="KEGG" id="svp:Pan189_43440"/>
<dbReference type="Gene3D" id="1.10.1220.10">
    <property type="entry name" value="Met repressor-like"/>
    <property type="match status" value="1"/>
</dbReference>